<feature type="domain" description="RNase H type-1" evidence="1">
    <location>
        <begin position="19"/>
        <end position="91"/>
    </location>
</feature>
<dbReference type="Pfam" id="PF13456">
    <property type="entry name" value="RVT_3"/>
    <property type="match status" value="1"/>
</dbReference>
<dbReference type="Gene3D" id="3.30.420.10">
    <property type="entry name" value="Ribonuclease H-like superfamily/Ribonuclease H"/>
    <property type="match status" value="1"/>
</dbReference>
<reference evidence="2" key="1">
    <citation type="journal article" date="2019" name="Sci. Rep.">
        <title>Draft genome of Tanacetum cinerariifolium, the natural source of mosquito coil.</title>
        <authorList>
            <person name="Yamashiro T."/>
            <person name="Shiraishi A."/>
            <person name="Satake H."/>
            <person name="Nakayama K."/>
        </authorList>
    </citation>
    <scope>NUCLEOTIDE SEQUENCE</scope>
</reference>
<dbReference type="InterPro" id="IPR002156">
    <property type="entry name" value="RNaseH_domain"/>
</dbReference>
<dbReference type="PANTHER" id="PTHR48475:SF2">
    <property type="entry name" value="RIBONUCLEASE H"/>
    <property type="match status" value="1"/>
</dbReference>
<evidence type="ECO:0000313" key="2">
    <source>
        <dbReference type="EMBL" id="GEU44441.1"/>
    </source>
</evidence>
<dbReference type="EMBL" id="BKCJ010001846">
    <property type="protein sequence ID" value="GEU44441.1"/>
    <property type="molecule type" value="Genomic_DNA"/>
</dbReference>
<sequence length="152" mass="17230">MYPKKDDTKRWTLFTYGESNSKGSRVGLVLINPSGVEFTYALRLNFTSTNNEVEYEAILAGLQMTAKIKVQEIDAKVDSKNSKQKANVLSKLATIAFDHLTKKVLVEIMSERSTDQKELNAMVEDKEDNWMTPIIKCLREGVWPEDKAKQGP</sequence>
<dbReference type="InterPro" id="IPR036397">
    <property type="entry name" value="RNaseH_sf"/>
</dbReference>
<dbReference type="PANTHER" id="PTHR48475">
    <property type="entry name" value="RIBONUCLEASE H"/>
    <property type="match status" value="1"/>
</dbReference>
<dbReference type="GO" id="GO:0003676">
    <property type="term" value="F:nucleic acid binding"/>
    <property type="evidence" value="ECO:0007669"/>
    <property type="project" value="InterPro"/>
</dbReference>
<dbReference type="GO" id="GO:0004523">
    <property type="term" value="F:RNA-DNA hybrid ribonuclease activity"/>
    <property type="evidence" value="ECO:0007669"/>
    <property type="project" value="InterPro"/>
</dbReference>
<dbReference type="InterPro" id="IPR012337">
    <property type="entry name" value="RNaseH-like_sf"/>
</dbReference>
<dbReference type="SUPFAM" id="SSF53098">
    <property type="entry name" value="Ribonuclease H-like"/>
    <property type="match status" value="1"/>
</dbReference>
<comment type="caution">
    <text evidence="2">The sequence shown here is derived from an EMBL/GenBank/DDBJ whole genome shotgun (WGS) entry which is preliminary data.</text>
</comment>
<name>A0A6L2K4Y3_TANCI</name>
<protein>
    <submittedName>
        <fullName evidence="2">Putative ribonuclease H-like domain-containing protein</fullName>
    </submittedName>
</protein>
<evidence type="ECO:0000259" key="1">
    <source>
        <dbReference type="Pfam" id="PF13456"/>
    </source>
</evidence>
<accession>A0A6L2K4Y3</accession>
<dbReference type="AlphaFoldDB" id="A0A6L2K4Y3"/>
<organism evidence="2">
    <name type="scientific">Tanacetum cinerariifolium</name>
    <name type="common">Dalmatian daisy</name>
    <name type="synonym">Chrysanthemum cinerariifolium</name>
    <dbReference type="NCBI Taxonomy" id="118510"/>
    <lineage>
        <taxon>Eukaryota</taxon>
        <taxon>Viridiplantae</taxon>
        <taxon>Streptophyta</taxon>
        <taxon>Embryophyta</taxon>
        <taxon>Tracheophyta</taxon>
        <taxon>Spermatophyta</taxon>
        <taxon>Magnoliopsida</taxon>
        <taxon>eudicotyledons</taxon>
        <taxon>Gunneridae</taxon>
        <taxon>Pentapetalae</taxon>
        <taxon>asterids</taxon>
        <taxon>campanulids</taxon>
        <taxon>Asterales</taxon>
        <taxon>Asteraceae</taxon>
        <taxon>Asteroideae</taxon>
        <taxon>Anthemideae</taxon>
        <taxon>Anthemidinae</taxon>
        <taxon>Tanacetum</taxon>
    </lineage>
</organism>
<proteinExistence type="predicted"/>
<gene>
    <name evidence="2" type="ORF">Tci_016419</name>
</gene>